<feature type="region of interest" description="Disordered" evidence="3">
    <location>
        <begin position="1"/>
        <end position="50"/>
    </location>
</feature>
<feature type="compositionally biased region" description="Polar residues" evidence="3">
    <location>
        <begin position="419"/>
        <end position="428"/>
    </location>
</feature>
<dbReference type="InterPro" id="IPR023578">
    <property type="entry name" value="Ras_GEF_dom_sf"/>
</dbReference>
<proteinExistence type="predicted"/>
<feature type="region of interest" description="Disordered" evidence="3">
    <location>
        <begin position="619"/>
        <end position="681"/>
    </location>
</feature>
<dbReference type="SUPFAM" id="SSF52540">
    <property type="entry name" value="P-loop containing nucleoside triphosphate hydrolases"/>
    <property type="match status" value="1"/>
</dbReference>
<dbReference type="PANTHER" id="PTHR23113:SF348">
    <property type="entry name" value="GUANYL-NUCLEOTIDE EXCHANGE FACTOR RASGEF, PUTATIVE (AFU_ORTHOLOGUE AFUA_1G04700)-RELATED"/>
    <property type="match status" value="1"/>
</dbReference>
<reference evidence="6" key="1">
    <citation type="submission" date="2023-06" db="EMBL/GenBank/DDBJ databases">
        <title>Genome-scale phylogeny and comparative genomics of the fungal order Sordariales.</title>
        <authorList>
            <consortium name="Lawrence Berkeley National Laboratory"/>
            <person name="Hensen N."/>
            <person name="Bonometti L."/>
            <person name="Westerberg I."/>
            <person name="Brannstrom I.O."/>
            <person name="Guillou S."/>
            <person name="Cros-Aarteil S."/>
            <person name="Calhoun S."/>
            <person name="Haridas S."/>
            <person name="Kuo A."/>
            <person name="Mondo S."/>
            <person name="Pangilinan J."/>
            <person name="Riley R."/>
            <person name="Labutti K."/>
            <person name="Andreopoulos B."/>
            <person name="Lipzen A."/>
            <person name="Chen C."/>
            <person name="Yanf M."/>
            <person name="Daum C."/>
            <person name="Ng V."/>
            <person name="Clum A."/>
            <person name="Steindorff A."/>
            <person name="Ohm R."/>
            <person name="Martin F."/>
            <person name="Silar P."/>
            <person name="Natvig D."/>
            <person name="Lalanne C."/>
            <person name="Gautier V."/>
            <person name="Ament-Velasquez S.L."/>
            <person name="Kruys A."/>
            <person name="Hutchinson M.I."/>
            <person name="Powell A.J."/>
            <person name="Barry K."/>
            <person name="Miller A.N."/>
            <person name="Grigoriev I.V."/>
            <person name="Debuchy R."/>
            <person name="Gladieux P."/>
            <person name="Thoren M.H."/>
            <person name="Johannesson H."/>
        </authorList>
    </citation>
    <scope>NUCLEOTIDE SEQUENCE</scope>
    <source>
        <strain evidence="6">CBS 540.89</strain>
    </source>
</reference>
<feature type="compositionally biased region" description="Low complexity" evidence="3">
    <location>
        <begin position="35"/>
        <end position="48"/>
    </location>
</feature>
<keyword evidence="7" id="KW-1185">Reference proteome</keyword>
<protein>
    <submittedName>
        <fullName evidence="6">Ras guanine nucleotide exchange factor domain-containing protein</fullName>
    </submittedName>
</protein>
<feature type="domain" description="N-terminal Ras-GEF" evidence="5">
    <location>
        <begin position="489"/>
        <end position="615"/>
    </location>
</feature>
<dbReference type="Proteomes" id="UP001172159">
    <property type="component" value="Unassembled WGS sequence"/>
</dbReference>
<dbReference type="InterPro" id="IPR001895">
    <property type="entry name" value="RASGEF_cat_dom"/>
</dbReference>
<dbReference type="CDD" id="cd06224">
    <property type="entry name" value="REM"/>
    <property type="match status" value="1"/>
</dbReference>
<dbReference type="Gene3D" id="1.10.840.10">
    <property type="entry name" value="Ras guanine-nucleotide exchange factors catalytic domain"/>
    <property type="match status" value="1"/>
</dbReference>
<feature type="compositionally biased region" description="Polar residues" evidence="3">
    <location>
        <begin position="641"/>
        <end position="654"/>
    </location>
</feature>
<dbReference type="SUPFAM" id="SSF48366">
    <property type="entry name" value="Ras GEF"/>
    <property type="match status" value="1"/>
</dbReference>
<feature type="region of interest" description="Disordered" evidence="3">
    <location>
        <begin position="942"/>
        <end position="962"/>
    </location>
</feature>
<gene>
    <name evidence="6" type="ORF">B0T21DRAFT_279652</name>
</gene>
<dbReference type="Gene3D" id="3.40.50.300">
    <property type="entry name" value="P-loop containing nucleotide triphosphate hydrolases"/>
    <property type="match status" value="1"/>
</dbReference>
<sequence>MRAHTHQHLSDRSGELPKASAPLATPREPRPTPLLPASSSTSSSHLGPLPFPDFGAQRSFLLLDEPTAGGPRDSVASIVDDPFFFRYHSTAENTTSAATATPGIPSALTTSAGHRDEQRQPWIPPRKDSLKDIGPTPWVRGYHLPESENMDKSSFWRSRWMYADNWTSQFDRNKPAMEAINIAIIGVEGVGKSAFIQRTIRSTRPPTQNMITFRHVLDGTQYSVTLVELDLEGFELDPRQPIQWPKQVAGHMVPRIDGALILYDVTNKESVRGLDSTMSALANSSLPTVLAATKCDAPEEARQIDVADVASAFPTCAGHFRTSFNVPGSAQDCLQAALKAALANRREYDKPEGSMTRRRAASATLDAPQELINGRPISQHSKHSRASSDLSLLRGFPPPPNESHYRPQASRSPRLDYSSVAQHSNQSLGLAVPEDGPQQTVSAMLRQPGIRLDGGAESFLDVSESDGESYRYSDDIPILQRNDENFLDRPAKVAGVSFDDLVDRLVAPKMTKVDQNFADIFLCLYRKFATPSELLNAIRARLDQVREDKTTQILIKAEAQARLVESVAKWVSLYPGDFARPATKRSLEEMVRQLSVDPLFVTAAQQMRVHLEHKVVEDDDTGWGKSDPIDETDNMFEGLSRPQSGITGSMNSLQLDDPSAPSNHHRRPSQSSERSGSDIHGRTTARYQLHTLEDYEREAATLVPIPSLALNKFRWHQFMEFGPEDIADEITRIDWVMFSSIRIRDLVRHVSLNQEQKEKCKSLKNVNRMISHFNHIAKWVANMILIRDKAKHRAPCLEKFMLIALKLRQLNNYNGLAAVLAGINGTAIHRLSQTRQLVSADVQKRFARLVLLMGTQKSHFAYRLAWENSPLPRIPFMPLHRRDLVSAEEGSKTFVGVNGERINWKKFEVLGEGVRELILDGRLMTDEEDIYQRSIQVEASSTAAAGGAGEGSTKKKFPWLAK</sequence>
<dbReference type="Pfam" id="PF00617">
    <property type="entry name" value="RasGEF"/>
    <property type="match status" value="1"/>
</dbReference>
<dbReference type="GO" id="GO:0005085">
    <property type="term" value="F:guanyl-nucleotide exchange factor activity"/>
    <property type="evidence" value="ECO:0007669"/>
    <property type="project" value="UniProtKB-KW"/>
</dbReference>
<dbReference type="GO" id="GO:0007265">
    <property type="term" value="P:Ras protein signal transduction"/>
    <property type="evidence" value="ECO:0007669"/>
    <property type="project" value="TreeGrafter"/>
</dbReference>
<dbReference type="InterPro" id="IPR000651">
    <property type="entry name" value="Ras-like_Gua-exchang_fac_N"/>
</dbReference>
<evidence type="ECO:0000313" key="6">
    <source>
        <dbReference type="EMBL" id="KAK0747493.1"/>
    </source>
</evidence>
<evidence type="ECO:0000259" key="4">
    <source>
        <dbReference type="PROSITE" id="PS50009"/>
    </source>
</evidence>
<dbReference type="PROSITE" id="PS50009">
    <property type="entry name" value="RASGEF_CAT"/>
    <property type="match status" value="1"/>
</dbReference>
<dbReference type="GO" id="GO:0005886">
    <property type="term" value="C:plasma membrane"/>
    <property type="evidence" value="ECO:0007669"/>
    <property type="project" value="TreeGrafter"/>
</dbReference>
<dbReference type="AlphaFoldDB" id="A0AA40K682"/>
<evidence type="ECO:0000313" key="7">
    <source>
        <dbReference type="Proteomes" id="UP001172159"/>
    </source>
</evidence>
<keyword evidence="1 2" id="KW-0344">Guanine-nucleotide releasing factor</keyword>
<dbReference type="Gene3D" id="1.20.870.10">
    <property type="entry name" value="Son of sevenless (SoS) protein Chain: S domain 1"/>
    <property type="match status" value="1"/>
</dbReference>
<evidence type="ECO:0000256" key="1">
    <source>
        <dbReference type="ARBA" id="ARBA00022658"/>
    </source>
</evidence>
<dbReference type="InterPro" id="IPR036964">
    <property type="entry name" value="RASGEF_cat_dom_sf"/>
</dbReference>
<evidence type="ECO:0000259" key="5">
    <source>
        <dbReference type="PROSITE" id="PS50212"/>
    </source>
</evidence>
<dbReference type="InterPro" id="IPR027417">
    <property type="entry name" value="P-loop_NTPase"/>
</dbReference>
<feature type="region of interest" description="Disordered" evidence="3">
    <location>
        <begin position="95"/>
        <end position="130"/>
    </location>
</feature>
<feature type="region of interest" description="Disordered" evidence="3">
    <location>
        <begin position="345"/>
        <end position="435"/>
    </location>
</feature>
<feature type="compositionally biased region" description="Basic and acidic residues" evidence="3">
    <location>
        <begin position="113"/>
        <end position="130"/>
    </location>
</feature>
<dbReference type="Pfam" id="PF00618">
    <property type="entry name" value="RasGEF_N"/>
    <property type="match status" value="1"/>
</dbReference>
<dbReference type="PROSITE" id="PS50212">
    <property type="entry name" value="RASGEF_NTER"/>
    <property type="match status" value="1"/>
</dbReference>
<evidence type="ECO:0000256" key="2">
    <source>
        <dbReference type="PROSITE-ProRule" id="PRU00168"/>
    </source>
</evidence>
<dbReference type="InterPro" id="IPR008937">
    <property type="entry name" value="Ras-like_GEF"/>
</dbReference>
<dbReference type="SMART" id="SM00147">
    <property type="entry name" value="RasGEF"/>
    <property type="match status" value="1"/>
</dbReference>
<evidence type="ECO:0000256" key="3">
    <source>
        <dbReference type="SAM" id="MobiDB-lite"/>
    </source>
</evidence>
<comment type="caution">
    <text evidence="6">The sequence shown here is derived from an EMBL/GenBank/DDBJ whole genome shotgun (WGS) entry which is preliminary data.</text>
</comment>
<feature type="domain" description="Ras-GEF" evidence="4">
    <location>
        <begin position="722"/>
        <end position="954"/>
    </location>
</feature>
<dbReference type="PANTHER" id="PTHR23113">
    <property type="entry name" value="GUANINE NUCLEOTIDE EXCHANGE FACTOR"/>
    <property type="match status" value="1"/>
</dbReference>
<organism evidence="6 7">
    <name type="scientific">Apiosordaria backusii</name>
    <dbReference type="NCBI Taxonomy" id="314023"/>
    <lineage>
        <taxon>Eukaryota</taxon>
        <taxon>Fungi</taxon>
        <taxon>Dikarya</taxon>
        <taxon>Ascomycota</taxon>
        <taxon>Pezizomycotina</taxon>
        <taxon>Sordariomycetes</taxon>
        <taxon>Sordariomycetidae</taxon>
        <taxon>Sordariales</taxon>
        <taxon>Lasiosphaeriaceae</taxon>
        <taxon>Apiosordaria</taxon>
    </lineage>
</organism>
<dbReference type="CDD" id="cd00882">
    <property type="entry name" value="Ras_like_GTPase"/>
    <property type="match status" value="1"/>
</dbReference>
<accession>A0AA40K682</accession>
<name>A0AA40K682_9PEZI</name>
<dbReference type="EMBL" id="JAUKTV010000001">
    <property type="protein sequence ID" value="KAK0747493.1"/>
    <property type="molecule type" value="Genomic_DNA"/>
</dbReference>